<name>A0ACB8Q6G6_9AGAM</name>
<evidence type="ECO:0000313" key="1">
    <source>
        <dbReference type="EMBL" id="KAI0027225.1"/>
    </source>
</evidence>
<reference evidence="1" key="1">
    <citation type="submission" date="2021-02" db="EMBL/GenBank/DDBJ databases">
        <authorList>
            <consortium name="DOE Joint Genome Institute"/>
            <person name="Ahrendt S."/>
            <person name="Looney B.P."/>
            <person name="Miyauchi S."/>
            <person name="Morin E."/>
            <person name="Drula E."/>
            <person name="Courty P.E."/>
            <person name="Chicoki N."/>
            <person name="Fauchery L."/>
            <person name="Kohler A."/>
            <person name="Kuo A."/>
            <person name="Labutti K."/>
            <person name="Pangilinan J."/>
            <person name="Lipzen A."/>
            <person name="Riley R."/>
            <person name="Andreopoulos W."/>
            <person name="He G."/>
            <person name="Johnson J."/>
            <person name="Barry K.W."/>
            <person name="Grigoriev I.V."/>
            <person name="Nagy L."/>
            <person name="Hibbett D."/>
            <person name="Henrissat B."/>
            <person name="Matheny P.B."/>
            <person name="Labbe J."/>
            <person name="Martin F."/>
        </authorList>
    </citation>
    <scope>NUCLEOTIDE SEQUENCE</scope>
    <source>
        <strain evidence="1">EC-137</strain>
    </source>
</reference>
<proteinExistence type="predicted"/>
<organism evidence="1 2">
    <name type="scientific">Vararia minispora EC-137</name>
    <dbReference type="NCBI Taxonomy" id="1314806"/>
    <lineage>
        <taxon>Eukaryota</taxon>
        <taxon>Fungi</taxon>
        <taxon>Dikarya</taxon>
        <taxon>Basidiomycota</taxon>
        <taxon>Agaricomycotina</taxon>
        <taxon>Agaricomycetes</taxon>
        <taxon>Russulales</taxon>
        <taxon>Lachnocladiaceae</taxon>
        <taxon>Vararia</taxon>
    </lineage>
</organism>
<gene>
    <name evidence="1" type="ORF">K488DRAFT_74712</name>
</gene>
<dbReference type="EMBL" id="MU273957">
    <property type="protein sequence ID" value="KAI0027225.1"/>
    <property type="molecule type" value="Genomic_DNA"/>
</dbReference>
<accession>A0ACB8Q6G6</accession>
<reference evidence="1" key="2">
    <citation type="journal article" date="2022" name="New Phytol.">
        <title>Evolutionary transition to the ectomycorrhizal habit in the genomes of a hyperdiverse lineage of mushroom-forming fungi.</title>
        <authorList>
            <person name="Looney B."/>
            <person name="Miyauchi S."/>
            <person name="Morin E."/>
            <person name="Drula E."/>
            <person name="Courty P.E."/>
            <person name="Kohler A."/>
            <person name="Kuo A."/>
            <person name="LaButti K."/>
            <person name="Pangilinan J."/>
            <person name="Lipzen A."/>
            <person name="Riley R."/>
            <person name="Andreopoulos W."/>
            <person name="He G."/>
            <person name="Johnson J."/>
            <person name="Nolan M."/>
            <person name="Tritt A."/>
            <person name="Barry K.W."/>
            <person name="Grigoriev I.V."/>
            <person name="Nagy L.G."/>
            <person name="Hibbett D."/>
            <person name="Henrissat B."/>
            <person name="Matheny P.B."/>
            <person name="Labbe J."/>
            <person name="Martin F.M."/>
        </authorList>
    </citation>
    <scope>NUCLEOTIDE SEQUENCE</scope>
    <source>
        <strain evidence="1">EC-137</strain>
    </source>
</reference>
<evidence type="ECO:0000313" key="2">
    <source>
        <dbReference type="Proteomes" id="UP000814128"/>
    </source>
</evidence>
<comment type="caution">
    <text evidence="1">The sequence shown here is derived from an EMBL/GenBank/DDBJ whole genome shotgun (WGS) entry which is preliminary data.</text>
</comment>
<keyword evidence="2" id="KW-1185">Reference proteome</keyword>
<sequence length="300" mass="32537">MEVCQAAGCRITITTACVSTQHVTARVKACVSAHFSFSPQKMDHVDGFHEFTDLKVPIPSCNRTRSGVLADNTCLVGLCKIILERRVCRGDASTPVVVNNRPGYLPSREETGSLGHITVSTEGACGGQEGRFNAGAGGWEFEALGGVEGYRSIVMENAGLLGCCRERANGRLRPEFLTGSKHAAQRNPPPLMLINKRIVAHHTPDASVEAQQEERWRCKLILEISPHATNCQERSLPLAPLLFTREALLPEIADKKSPTRSGKTGAIHYIRYTPSGDSAVAQPPGFMPMPPFIPEGMEHG</sequence>
<protein>
    <submittedName>
        <fullName evidence="1">Uncharacterized protein</fullName>
    </submittedName>
</protein>
<dbReference type="Proteomes" id="UP000814128">
    <property type="component" value="Unassembled WGS sequence"/>
</dbReference>